<organism evidence="2 3">
    <name type="scientific">Candidatus Uhrbacteria bacterium GW2011_GWC1_41_20</name>
    <dbReference type="NCBI Taxonomy" id="1618983"/>
    <lineage>
        <taxon>Bacteria</taxon>
        <taxon>Candidatus Uhriibacteriota</taxon>
    </lineage>
</organism>
<keyword evidence="1" id="KW-0472">Membrane</keyword>
<dbReference type="AlphaFoldDB" id="A0A0G0VFS6"/>
<keyword evidence="1" id="KW-1133">Transmembrane helix</keyword>
<dbReference type="EMBL" id="LCAW01000004">
    <property type="protein sequence ID" value="KKR99643.1"/>
    <property type="molecule type" value="Genomic_DNA"/>
</dbReference>
<keyword evidence="1" id="KW-0812">Transmembrane</keyword>
<evidence type="ECO:0000313" key="2">
    <source>
        <dbReference type="EMBL" id="KKR99643.1"/>
    </source>
</evidence>
<evidence type="ECO:0000313" key="3">
    <source>
        <dbReference type="Proteomes" id="UP000033930"/>
    </source>
</evidence>
<dbReference type="Proteomes" id="UP000033930">
    <property type="component" value="Unassembled WGS sequence"/>
</dbReference>
<gene>
    <name evidence="2" type="ORF">UU50_C0004G0024</name>
</gene>
<evidence type="ECO:0008006" key="4">
    <source>
        <dbReference type="Google" id="ProtNLM"/>
    </source>
</evidence>
<proteinExistence type="predicted"/>
<sequence>MTAKTSGNKPLSRSLRIYQKIAVAFVIVSFILLLFVLYLSVSSATIKITPVPQVVSTTVSVDIVPSATMEGQVSGYVVSQIFTQADTFYLPAEGATPVEQKAGGVVTLINETTNNQQLVEKTRVLSKEGILFRLDEGVTVPAGGQIDAMVHADELGLLGEIGPTQFTIPGLALSLQDQIYAVSIDSMVGGVSYTRVLQESDLNDAAVSLANSILAGAKETLDQLVENKEFDGVEYSITEIERVANQEPGAEVGSFNISLTLEITAVYYDKSIIEEYTTADLQLRISENYDLDQVSEDGVQVEIRSVDLDKQEASLSVYLDGTAVISPSSDVLNKDRLVGRSPAEVITILEASELIDKVSVEFTPFWLKRVPTLKDHIKINIE</sequence>
<feature type="transmembrane region" description="Helical" evidence="1">
    <location>
        <begin position="21"/>
        <end position="41"/>
    </location>
</feature>
<accession>A0A0G0VFS6</accession>
<comment type="caution">
    <text evidence="2">The sequence shown here is derived from an EMBL/GenBank/DDBJ whole genome shotgun (WGS) entry which is preliminary data.</text>
</comment>
<protein>
    <recommendedName>
        <fullName evidence="4">Baseplate protein J-like domain-containing protein</fullName>
    </recommendedName>
</protein>
<name>A0A0G0VFS6_9BACT</name>
<reference evidence="2 3" key="1">
    <citation type="journal article" date="2015" name="Nature">
        <title>rRNA introns, odd ribosomes, and small enigmatic genomes across a large radiation of phyla.</title>
        <authorList>
            <person name="Brown C.T."/>
            <person name="Hug L.A."/>
            <person name="Thomas B.C."/>
            <person name="Sharon I."/>
            <person name="Castelle C.J."/>
            <person name="Singh A."/>
            <person name="Wilkins M.J."/>
            <person name="Williams K.H."/>
            <person name="Banfield J.F."/>
        </authorList>
    </citation>
    <scope>NUCLEOTIDE SEQUENCE [LARGE SCALE GENOMIC DNA]</scope>
</reference>
<evidence type="ECO:0000256" key="1">
    <source>
        <dbReference type="SAM" id="Phobius"/>
    </source>
</evidence>